<evidence type="ECO:0000256" key="3">
    <source>
        <dbReference type="ARBA" id="ARBA00022898"/>
    </source>
</evidence>
<evidence type="ECO:0000313" key="6">
    <source>
        <dbReference type="Proteomes" id="UP000677436"/>
    </source>
</evidence>
<dbReference type="SUPFAM" id="SSF53383">
    <property type="entry name" value="PLP-dependent transferases"/>
    <property type="match status" value="1"/>
</dbReference>
<comment type="similarity">
    <text evidence="4">Belongs to the trans-sulfuration enzymes family.</text>
</comment>
<dbReference type="GO" id="GO:0003961">
    <property type="term" value="F:O-acetylhomoserine aminocarboxypropyltransferase activity"/>
    <property type="evidence" value="ECO:0007669"/>
    <property type="project" value="TreeGrafter"/>
</dbReference>
<sequence length="187" mass="20265">MSSECQYGFETISIHAGQKADPTTGSSTVPIYQTAAYQFKDTEHAARLFSLEEYGNVYTRIMNPTQAAFEECMARLEGGVGALALSSGQAATAYSILNVAHSGDEIVVSSSLYGGTYTLFSLMLPRLGIHVRWARADDVNSFREAINEKTKAVFTEMIGNPKMDIPDIEALAEITHSEGVPLIVDST</sequence>
<dbReference type="GO" id="GO:0071269">
    <property type="term" value="P:L-homocysteine biosynthetic process"/>
    <property type="evidence" value="ECO:0007669"/>
    <property type="project" value="TreeGrafter"/>
</dbReference>
<gene>
    <name evidence="5" type="ORF">JIR001_14970</name>
</gene>
<reference evidence="5" key="1">
    <citation type="journal article" date="2013" name="Int. J. Syst. Evol. Microbiol.">
        <title>Polycladomyces abyssicola gen. nov., sp. nov., a thermophilic filamentous bacterium isolated from hemipelagic sediment.</title>
        <authorList>
            <person name="Tsubouchi T."/>
            <person name="Shimane Y."/>
            <person name="Mori K."/>
            <person name="Usui K."/>
            <person name="Hiraki T."/>
            <person name="Tame A."/>
            <person name="Uematsu K."/>
            <person name="Maruyama T."/>
            <person name="Hatada Y."/>
        </authorList>
    </citation>
    <scope>NUCLEOTIDE SEQUENCE</scope>
    <source>
        <strain evidence="5">JIR-001</strain>
    </source>
</reference>
<keyword evidence="3 4" id="KW-0663">Pyridoxal phosphate</keyword>
<protein>
    <recommendedName>
        <fullName evidence="7">O-acetylhomoserine aminocarboxypropyltransferase</fullName>
    </recommendedName>
</protein>
<accession>A0A8D5UG93</accession>
<dbReference type="AlphaFoldDB" id="A0A8D5UG93"/>
<dbReference type="GO" id="GO:0004124">
    <property type="term" value="F:cysteine synthase activity"/>
    <property type="evidence" value="ECO:0007669"/>
    <property type="project" value="TreeGrafter"/>
</dbReference>
<evidence type="ECO:0000256" key="1">
    <source>
        <dbReference type="ARBA" id="ARBA00001933"/>
    </source>
</evidence>
<evidence type="ECO:0000256" key="4">
    <source>
        <dbReference type="RuleBase" id="RU362118"/>
    </source>
</evidence>
<dbReference type="GO" id="GO:0030170">
    <property type="term" value="F:pyridoxal phosphate binding"/>
    <property type="evidence" value="ECO:0007669"/>
    <property type="project" value="InterPro"/>
</dbReference>
<comment type="cofactor">
    <cofactor evidence="1 4">
        <name>pyridoxal 5'-phosphate</name>
        <dbReference type="ChEBI" id="CHEBI:597326"/>
    </cofactor>
</comment>
<evidence type="ECO:0008006" key="7">
    <source>
        <dbReference type="Google" id="ProtNLM"/>
    </source>
</evidence>
<dbReference type="InterPro" id="IPR015421">
    <property type="entry name" value="PyrdxlP-dep_Trfase_major"/>
</dbReference>
<dbReference type="GO" id="GO:0005737">
    <property type="term" value="C:cytoplasm"/>
    <property type="evidence" value="ECO:0007669"/>
    <property type="project" value="TreeGrafter"/>
</dbReference>
<proteinExistence type="inferred from homology"/>
<dbReference type="GO" id="GO:0019346">
    <property type="term" value="P:transsulfuration"/>
    <property type="evidence" value="ECO:0007669"/>
    <property type="project" value="InterPro"/>
</dbReference>
<dbReference type="Proteomes" id="UP000677436">
    <property type="component" value="Chromosome"/>
</dbReference>
<dbReference type="Gene3D" id="3.40.640.10">
    <property type="entry name" value="Type I PLP-dependent aspartate aminotransferase-like (Major domain)"/>
    <property type="match status" value="1"/>
</dbReference>
<dbReference type="InterPro" id="IPR015424">
    <property type="entry name" value="PyrdxlP-dep_Trfase"/>
</dbReference>
<dbReference type="PANTHER" id="PTHR43797:SF2">
    <property type="entry name" value="HOMOCYSTEINE_CYSTEINE SYNTHASE"/>
    <property type="match status" value="1"/>
</dbReference>
<evidence type="ECO:0000256" key="2">
    <source>
        <dbReference type="ARBA" id="ARBA00022679"/>
    </source>
</evidence>
<evidence type="ECO:0000313" key="5">
    <source>
        <dbReference type="EMBL" id="BCU81714.1"/>
    </source>
</evidence>
<dbReference type="GO" id="GO:0006535">
    <property type="term" value="P:cysteine biosynthetic process from serine"/>
    <property type="evidence" value="ECO:0007669"/>
    <property type="project" value="TreeGrafter"/>
</dbReference>
<dbReference type="PANTHER" id="PTHR43797">
    <property type="entry name" value="HOMOCYSTEINE/CYSTEINE SYNTHASE"/>
    <property type="match status" value="1"/>
</dbReference>
<dbReference type="InterPro" id="IPR000277">
    <property type="entry name" value="Cys/Met-Metab_PyrdxlP-dep_enz"/>
</dbReference>
<dbReference type="EMBL" id="AP024601">
    <property type="protein sequence ID" value="BCU81714.1"/>
    <property type="molecule type" value="Genomic_DNA"/>
</dbReference>
<keyword evidence="6" id="KW-1185">Reference proteome</keyword>
<keyword evidence="2" id="KW-0808">Transferase</keyword>
<name>A0A8D5UG93_9BACL</name>
<reference evidence="5" key="2">
    <citation type="journal article" date="2021" name="Microbiol. Resour. Announc.">
        <title>Complete Genome Sequence of Polycladomyces abyssicola JIR-001T, Isolated from Hemipelagic Sediment in Deep Seawater.</title>
        <authorList>
            <person name="Tsubouchi T."/>
            <person name="Kaneko Y."/>
        </authorList>
    </citation>
    <scope>NUCLEOTIDE SEQUENCE</scope>
    <source>
        <strain evidence="5">JIR-001</strain>
    </source>
</reference>
<dbReference type="KEGG" id="pabs:JIR001_14970"/>
<organism evidence="5 6">
    <name type="scientific">Polycladomyces abyssicola</name>
    <dbReference type="NCBI Taxonomy" id="1125966"/>
    <lineage>
        <taxon>Bacteria</taxon>
        <taxon>Bacillati</taxon>
        <taxon>Bacillota</taxon>
        <taxon>Bacilli</taxon>
        <taxon>Bacillales</taxon>
        <taxon>Thermoactinomycetaceae</taxon>
        <taxon>Polycladomyces</taxon>
    </lineage>
</organism>
<dbReference type="InterPro" id="IPR006235">
    <property type="entry name" value="OAc-hSer/O-AcSer_sulfhydrylase"/>
</dbReference>
<dbReference type="Pfam" id="PF01053">
    <property type="entry name" value="Cys_Met_Meta_PP"/>
    <property type="match status" value="1"/>
</dbReference>